<dbReference type="EMBL" id="JAJOMB010000035">
    <property type="protein sequence ID" value="MCD5316845.1"/>
    <property type="molecule type" value="Genomic_DNA"/>
</dbReference>
<organism evidence="9 10">
    <name type="scientific">Kineosporia babensis</name>
    <dbReference type="NCBI Taxonomy" id="499548"/>
    <lineage>
        <taxon>Bacteria</taxon>
        <taxon>Bacillati</taxon>
        <taxon>Actinomycetota</taxon>
        <taxon>Actinomycetes</taxon>
        <taxon>Kineosporiales</taxon>
        <taxon>Kineosporiaceae</taxon>
        <taxon>Kineosporia</taxon>
    </lineage>
</organism>
<evidence type="ECO:0000256" key="5">
    <source>
        <dbReference type="ARBA" id="ARBA00023136"/>
    </source>
</evidence>
<feature type="transmembrane region" description="Helical" evidence="7">
    <location>
        <begin position="230"/>
        <end position="250"/>
    </location>
</feature>
<dbReference type="Pfam" id="PF00482">
    <property type="entry name" value="T2SSF"/>
    <property type="match status" value="1"/>
</dbReference>
<feature type="domain" description="Type II secretion system protein GspF" evidence="8">
    <location>
        <begin position="124"/>
        <end position="242"/>
    </location>
</feature>
<sequence length="348" mass="36872">MTFEPYTLLTSALLAFSLVAVVNLLVNELRGHLAPASSEQQRDLAGRTGFREPGVGRAWVPLVVRIVAAVAVAALVGWFTGWPVAALACAVAVMAWPVLGGGRRGERHDIEVLEAIVVWTQGLRDTVAGGASLEQAIGVSVEGAPEVLRPSLQEVRSRMLVRQTLDHALRPLQAVPGADFVVAALILAARRRGDRLPDVLSGIVTTSAHEVAQRRQILAARAGIHRSVQIIIGVTVAILVWMATVGAAYMAPYDSWSGQGVLAIVMAVLAAGFIWLIRLDTTSTIAGFLADKRLSAREHQIVMTLARRPVQPVRSVPLARNTGKGTTGPAGHGVAGAGADENGRTHPW</sequence>
<comment type="caution">
    <text evidence="9">The sequence shown here is derived from an EMBL/GenBank/DDBJ whole genome shotgun (WGS) entry which is preliminary data.</text>
</comment>
<keyword evidence="3 7" id="KW-0812">Transmembrane</keyword>
<feature type="transmembrane region" description="Helical" evidence="7">
    <location>
        <begin position="58"/>
        <end position="76"/>
    </location>
</feature>
<dbReference type="RefSeq" id="WP_231449696.1">
    <property type="nucleotide sequence ID" value="NZ_JAJOMB010000035.1"/>
</dbReference>
<evidence type="ECO:0000256" key="6">
    <source>
        <dbReference type="SAM" id="MobiDB-lite"/>
    </source>
</evidence>
<keyword evidence="4 7" id="KW-1133">Transmembrane helix</keyword>
<name>A0A9X1NM29_9ACTN</name>
<feature type="transmembrane region" description="Helical" evidence="7">
    <location>
        <begin position="6"/>
        <end position="26"/>
    </location>
</feature>
<evidence type="ECO:0000259" key="8">
    <source>
        <dbReference type="Pfam" id="PF00482"/>
    </source>
</evidence>
<evidence type="ECO:0000313" key="9">
    <source>
        <dbReference type="EMBL" id="MCD5316845.1"/>
    </source>
</evidence>
<accession>A0A9X1NM29</accession>
<evidence type="ECO:0000256" key="1">
    <source>
        <dbReference type="ARBA" id="ARBA00004651"/>
    </source>
</evidence>
<proteinExistence type="predicted"/>
<dbReference type="Proteomes" id="UP001138997">
    <property type="component" value="Unassembled WGS sequence"/>
</dbReference>
<dbReference type="PANTHER" id="PTHR35007:SF3">
    <property type="entry name" value="POSSIBLE CONSERVED ALANINE RICH MEMBRANE PROTEIN"/>
    <property type="match status" value="1"/>
</dbReference>
<keyword evidence="5 7" id="KW-0472">Membrane</keyword>
<dbReference type="GO" id="GO:0005886">
    <property type="term" value="C:plasma membrane"/>
    <property type="evidence" value="ECO:0007669"/>
    <property type="project" value="UniProtKB-SubCell"/>
</dbReference>
<feature type="region of interest" description="Disordered" evidence="6">
    <location>
        <begin position="318"/>
        <end position="348"/>
    </location>
</feature>
<feature type="transmembrane region" description="Helical" evidence="7">
    <location>
        <begin position="256"/>
        <end position="277"/>
    </location>
</feature>
<dbReference type="InterPro" id="IPR018076">
    <property type="entry name" value="T2SS_GspF_dom"/>
</dbReference>
<protein>
    <submittedName>
        <fullName evidence="9">Type II secretion system F family protein</fullName>
    </submittedName>
</protein>
<feature type="compositionally biased region" description="Gly residues" evidence="6">
    <location>
        <begin position="325"/>
        <end position="336"/>
    </location>
</feature>
<evidence type="ECO:0000256" key="4">
    <source>
        <dbReference type="ARBA" id="ARBA00022989"/>
    </source>
</evidence>
<evidence type="ECO:0000313" key="10">
    <source>
        <dbReference type="Proteomes" id="UP001138997"/>
    </source>
</evidence>
<evidence type="ECO:0000256" key="3">
    <source>
        <dbReference type="ARBA" id="ARBA00022692"/>
    </source>
</evidence>
<comment type="subcellular location">
    <subcellularLocation>
        <location evidence="1">Cell membrane</location>
        <topology evidence="1">Multi-pass membrane protein</topology>
    </subcellularLocation>
</comment>
<keyword evidence="2" id="KW-1003">Cell membrane</keyword>
<dbReference type="PANTHER" id="PTHR35007">
    <property type="entry name" value="INTEGRAL MEMBRANE PROTEIN-RELATED"/>
    <property type="match status" value="1"/>
</dbReference>
<gene>
    <name evidence="9" type="ORF">LR394_38715</name>
</gene>
<feature type="transmembrane region" description="Helical" evidence="7">
    <location>
        <begin position="82"/>
        <end position="99"/>
    </location>
</feature>
<evidence type="ECO:0000256" key="2">
    <source>
        <dbReference type="ARBA" id="ARBA00022475"/>
    </source>
</evidence>
<dbReference type="AlphaFoldDB" id="A0A9X1NM29"/>
<keyword evidence="10" id="KW-1185">Reference proteome</keyword>
<evidence type="ECO:0000256" key="7">
    <source>
        <dbReference type="SAM" id="Phobius"/>
    </source>
</evidence>
<reference evidence="9" key="1">
    <citation type="submission" date="2021-11" db="EMBL/GenBank/DDBJ databases">
        <title>Streptomyces corallinus and Kineosporia corallina sp. nov., two new coral-derived marine actinobacteria.</title>
        <authorList>
            <person name="Buangrab K."/>
            <person name="Sutthacheep M."/>
            <person name="Yeemin T."/>
            <person name="Harunari E."/>
            <person name="Igarashi Y."/>
            <person name="Sripreechasak P."/>
            <person name="Kanchanasin P."/>
            <person name="Tanasupawat S."/>
            <person name="Phongsopitanun W."/>
        </authorList>
    </citation>
    <scope>NUCLEOTIDE SEQUENCE</scope>
    <source>
        <strain evidence="9">JCM 31032</strain>
    </source>
</reference>